<dbReference type="InterPro" id="IPR005648">
    <property type="entry name" value="FlgD"/>
</dbReference>
<sequence length="186" mass="20045">MLTVQMQNQDPLNPVDSSEYAVQLATFSSVEQQVLTNDLLQAMTSQISTSGLAQYANWIGMEVLVEAPVYYDGDPVQLSLSPDNLADDIWISVKNADGLEVDRRQAALGQSDFTWSGANIQNGTASQGLYSFSVESYAAGDLIETSPAMAYQRVTEARSGQSDTMLVLTNGQEVSSTSVFALRAAD</sequence>
<comment type="function">
    <text evidence="4">Required for flagellar hook formation. May act as a scaffolding protein.</text>
</comment>
<keyword evidence="3" id="KW-1005">Bacterial flagellum biogenesis</keyword>
<evidence type="ECO:0000313" key="6">
    <source>
        <dbReference type="EMBL" id="CUK12802.1"/>
    </source>
</evidence>
<dbReference type="AlphaFoldDB" id="A0A0P1IH44"/>
<dbReference type="Gene3D" id="2.60.40.4070">
    <property type="match status" value="1"/>
</dbReference>
<proteinExistence type="inferred from homology"/>
<reference evidence="7" key="1">
    <citation type="submission" date="2015-09" db="EMBL/GenBank/DDBJ databases">
        <authorList>
            <person name="Rodrigo-Torres Lidia"/>
            <person name="Arahal R.David."/>
        </authorList>
    </citation>
    <scope>NUCLEOTIDE SEQUENCE [LARGE SCALE GENOMIC DNA]</scope>
    <source>
        <strain evidence="7">CECT 7735</strain>
    </source>
</reference>
<accession>A0A0P1IH44</accession>
<dbReference type="GO" id="GO:0044781">
    <property type="term" value="P:bacterial-type flagellum organization"/>
    <property type="evidence" value="ECO:0007669"/>
    <property type="project" value="UniProtKB-KW"/>
</dbReference>
<protein>
    <recommendedName>
        <fullName evidence="2">Basal-body rod modification protein FlgD</fullName>
    </recommendedName>
</protein>
<dbReference type="Pfam" id="PF13860">
    <property type="entry name" value="FlgD_ig"/>
    <property type="match status" value="1"/>
</dbReference>
<dbReference type="Proteomes" id="UP000051870">
    <property type="component" value="Unassembled WGS sequence"/>
</dbReference>
<organism evidence="6 7">
    <name type="scientific">Shimia thalassica</name>
    <dbReference type="NCBI Taxonomy" id="1715693"/>
    <lineage>
        <taxon>Bacteria</taxon>
        <taxon>Pseudomonadati</taxon>
        <taxon>Pseudomonadota</taxon>
        <taxon>Alphaproteobacteria</taxon>
        <taxon>Rhodobacterales</taxon>
        <taxon>Roseobacteraceae</taxon>
    </lineage>
</organism>
<feature type="domain" description="FlgD/Vpr Ig-like" evidence="5">
    <location>
        <begin position="73"/>
        <end position="138"/>
    </location>
</feature>
<dbReference type="Pfam" id="PF03963">
    <property type="entry name" value="FlgD"/>
    <property type="match status" value="1"/>
</dbReference>
<dbReference type="InterPro" id="IPR025965">
    <property type="entry name" value="FlgD/Vpr_Ig-like"/>
</dbReference>
<dbReference type="STRING" id="1715693.PH7735_03722"/>
<keyword evidence="7" id="KW-1185">Reference proteome</keyword>
<dbReference type="EMBL" id="CYTW01000006">
    <property type="protein sequence ID" value="CUK12802.1"/>
    <property type="molecule type" value="Genomic_DNA"/>
</dbReference>
<evidence type="ECO:0000313" key="7">
    <source>
        <dbReference type="Proteomes" id="UP000051870"/>
    </source>
</evidence>
<dbReference type="Gene3D" id="2.30.30.910">
    <property type="match status" value="1"/>
</dbReference>
<evidence type="ECO:0000256" key="3">
    <source>
        <dbReference type="ARBA" id="ARBA00022795"/>
    </source>
</evidence>
<name>A0A0P1IH44_9RHOB</name>
<evidence type="ECO:0000256" key="4">
    <source>
        <dbReference type="ARBA" id="ARBA00024746"/>
    </source>
</evidence>
<evidence type="ECO:0000256" key="1">
    <source>
        <dbReference type="ARBA" id="ARBA00010577"/>
    </source>
</evidence>
<evidence type="ECO:0000256" key="2">
    <source>
        <dbReference type="ARBA" id="ARBA00016013"/>
    </source>
</evidence>
<evidence type="ECO:0000259" key="5">
    <source>
        <dbReference type="Pfam" id="PF13860"/>
    </source>
</evidence>
<comment type="similarity">
    <text evidence="1">Belongs to the FlgD family.</text>
</comment>
<gene>
    <name evidence="6" type="primary">flgD</name>
    <name evidence="6" type="ORF">PH7735_03722</name>
</gene>